<dbReference type="SUPFAM" id="SSF48403">
    <property type="entry name" value="Ankyrin repeat"/>
    <property type="match status" value="1"/>
</dbReference>
<evidence type="ECO:0000256" key="3">
    <source>
        <dbReference type="PROSITE-ProRule" id="PRU00023"/>
    </source>
</evidence>
<feature type="repeat" description="ANK" evidence="3">
    <location>
        <begin position="299"/>
        <end position="320"/>
    </location>
</feature>
<dbReference type="PANTHER" id="PTHR24198:SF165">
    <property type="entry name" value="ANKYRIN REPEAT-CONTAINING PROTEIN-RELATED"/>
    <property type="match status" value="1"/>
</dbReference>
<dbReference type="InterPro" id="IPR036770">
    <property type="entry name" value="Ankyrin_rpt-contain_sf"/>
</dbReference>
<sequence length="439" mass="47860">MASRASRASRSSTTSTQPAQRQLDLIAASARGNEDKLRSVLAEGVPWSSSKDQAALRRALQKASARDNLTIVRLLLEYGADVEARSDDDLPALFRAAQAGQTAVMWELLAHDPDLEGCNRDGQTPLFVASVRGLKEAVEMLLQKGALIDAEDRDGRTPLLAVAADKSTRSIWTSGALETVQLLIYNGANVEARDSIGRTPLLWAATNGHYDLAKLLLENGADVSAANNRGRTALHLVVGSSDETHRQSTMKLLLQHQADPRAVSDGGWTPLHNAAQRGLTSAVQLLLSADAHVNAALSNGMTPLHWAAFNGFEDVVEVILTRPDAALGIKDGFGRAPWLCAAEKGHYELMDVLSPVRNCNKIPQPMQDACKSLDATIVEFKQSGEKQRIFKHSVYDLLYGWDHKNERPKIPAYTANGGLSTDFRWIHLPANNIWLRNVC</sequence>
<reference evidence="5 6" key="1">
    <citation type="submission" date="2015-09" db="EMBL/GenBank/DDBJ databases">
        <title>Host preference determinants of Valsa canker pathogens revealed by comparative genomics.</title>
        <authorList>
            <person name="Yin Z."/>
            <person name="Huang L."/>
        </authorList>
    </citation>
    <scope>NUCLEOTIDE SEQUENCE [LARGE SCALE GENOMIC DNA]</scope>
    <source>
        <strain evidence="5 6">03-1</strain>
    </source>
</reference>
<dbReference type="Pfam" id="PF13637">
    <property type="entry name" value="Ank_4"/>
    <property type="match status" value="1"/>
</dbReference>
<dbReference type="InterPro" id="IPR002110">
    <property type="entry name" value="Ankyrin_rpt"/>
</dbReference>
<dbReference type="PRINTS" id="PR01415">
    <property type="entry name" value="ANKYRIN"/>
</dbReference>
<dbReference type="Pfam" id="PF12796">
    <property type="entry name" value="Ank_2"/>
    <property type="match status" value="2"/>
</dbReference>
<feature type="repeat" description="ANK" evidence="3">
    <location>
        <begin position="55"/>
        <end position="87"/>
    </location>
</feature>
<proteinExistence type="predicted"/>
<dbReference type="Pfam" id="PF00023">
    <property type="entry name" value="Ank"/>
    <property type="match status" value="1"/>
</dbReference>
<dbReference type="SMART" id="SM00248">
    <property type="entry name" value="ANK"/>
    <property type="match status" value="9"/>
</dbReference>
<evidence type="ECO:0000313" key="5">
    <source>
        <dbReference type="EMBL" id="ROV87893.1"/>
    </source>
</evidence>
<dbReference type="STRING" id="356882.A0A423VAD2"/>
<dbReference type="EMBL" id="LKEA01000086">
    <property type="protein sequence ID" value="ROV87893.1"/>
    <property type="molecule type" value="Genomic_DNA"/>
</dbReference>
<dbReference type="OrthoDB" id="341259at2759"/>
<comment type="caution">
    <text evidence="5">The sequence shown here is derived from an EMBL/GenBank/DDBJ whole genome shotgun (WGS) entry which is preliminary data.</text>
</comment>
<dbReference type="Gene3D" id="1.25.40.20">
    <property type="entry name" value="Ankyrin repeat-containing domain"/>
    <property type="match status" value="4"/>
</dbReference>
<feature type="compositionally biased region" description="Low complexity" evidence="4">
    <location>
        <begin position="1"/>
        <end position="16"/>
    </location>
</feature>
<feature type="region of interest" description="Disordered" evidence="4">
    <location>
        <begin position="1"/>
        <end position="21"/>
    </location>
</feature>
<gene>
    <name evidence="5" type="ORF">VMCG_10274</name>
</gene>
<evidence type="ECO:0000256" key="4">
    <source>
        <dbReference type="SAM" id="MobiDB-lite"/>
    </source>
</evidence>
<keyword evidence="6" id="KW-1185">Reference proteome</keyword>
<dbReference type="PANTHER" id="PTHR24198">
    <property type="entry name" value="ANKYRIN REPEAT AND PROTEIN KINASE DOMAIN-CONTAINING PROTEIN"/>
    <property type="match status" value="1"/>
</dbReference>
<feature type="repeat" description="ANK" evidence="3">
    <location>
        <begin position="196"/>
        <end position="228"/>
    </location>
</feature>
<evidence type="ECO:0000313" key="6">
    <source>
        <dbReference type="Proteomes" id="UP000283895"/>
    </source>
</evidence>
<name>A0A423VAD2_9PEZI</name>
<feature type="repeat" description="ANK" evidence="3">
    <location>
        <begin position="154"/>
        <end position="195"/>
    </location>
</feature>
<organism evidence="5 6">
    <name type="scientific">Cytospora schulzeri</name>
    <dbReference type="NCBI Taxonomy" id="448051"/>
    <lineage>
        <taxon>Eukaryota</taxon>
        <taxon>Fungi</taxon>
        <taxon>Dikarya</taxon>
        <taxon>Ascomycota</taxon>
        <taxon>Pezizomycotina</taxon>
        <taxon>Sordariomycetes</taxon>
        <taxon>Sordariomycetidae</taxon>
        <taxon>Diaporthales</taxon>
        <taxon>Cytosporaceae</taxon>
        <taxon>Cytospora</taxon>
    </lineage>
</organism>
<feature type="repeat" description="ANK" evidence="3">
    <location>
        <begin position="266"/>
        <end position="298"/>
    </location>
</feature>
<dbReference type="AlphaFoldDB" id="A0A423VAD2"/>
<dbReference type="Proteomes" id="UP000283895">
    <property type="component" value="Unassembled WGS sequence"/>
</dbReference>
<feature type="repeat" description="ANK" evidence="3">
    <location>
        <begin position="229"/>
        <end position="265"/>
    </location>
</feature>
<keyword evidence="1" id="KW-0677">Repeat</keyword>
<evidence type="ECO:0000256" key="1">
    <source>
        <dbReference type="ARBA" id="ARBA00022737"/>
    </source>
</evidence>
<accession>A0A423VAD2</accession>
<feature type="repeat" description="ANK" evidence="3">
    <location>
        <begin position="121"/>
        <end position="153"/>
    </location>
</feature>
<evidence type="ECO:0000256" key="2">
    <source>
        <dbReference type="ARBA" id="ARBA00023043"/>
    </source>
</evidence>
<keyword evidence="2 3" id="KW-0040">ANK repeat</keyword>
<protein>
    <submittedName>
        <fullName evidence="5">Uncharacterized protein</fullName>
    </submittedName>
</protein>
<dbReference type="PROSITE" id="PS50297">
    <property type="entry name" value="ANK_REP_REGION"/>
    <property type="match status" value="5"/>
</dbReference>
<dbReference type="PROSITE" id="PS50088">
    <property type="entry name" value="ANK_REPEAT"/>
    <property type="match status" value="7"/>
</dbReference>